<dbReference type="Pfam" id="PF06203">
    <property type="entry name" value="CCT"/>
    <property type="match status" value="1"/>
</dbReference>
<dbReference type="STRING" id="429701.A0A2G9H1F3"/>
<evidence type="ECO:0000256" key="3">
    <source>
        <dbReference type="ARBA" id="ARBA00022723"/>
    </source>
</evidence>
<evidence type="ECO:0000256" key="6">
    <source>
        <dbReference type="ARBA" id="ARBA00023242"/>
    </source>
</evidence>
<evidence type="ECO:0000313" key="12">
    <source>
        <dbReference type="EMBL" id="PIN11354.1"/>
    </source>
</evidence>
<dbReference type="PROSITE" id="PS51017">
    <property type="entry name" value="CCT"/>
    <property type="match status" value="1"/>
</dbReference>
<dbReference type="InterPro" id="IPR052453">
    <property type="entry name" value="CONSTANS-like_ZF"/>
</dbReference>
<keyword evidence="4 7" id="KW-0863">Zinc-finger</keyword>
<keyword evidence="13" id="KW-1185">Reference proteome</keyword>
<sequence length="393" mass="43536">MIGISEGKTANALGGKTARACDSCLVKRARWFCAADDAFLCQSCDASVHSANQLASRHERIRLETTSFKATKVNSSTPAWHQGFTKKARTPRHSKSTRLQPPANHPLPLVPEINAEDLFVEENEELDLLHRVPVFEPFGHEFGSEILKGVDGDDHDLNLEELLSTCDEDLAEFAADVESLLGTTGTEEASGCGINEEIGIDEHLDGKKVKVEEDCDDEVQAVIACHFDPALDMELNWNFDNASSMTGETGDEIKKEAAVETTSNIDSGHESQVKKRLLLRLNYEAAIAAWATQGSPWTNGVRPRFDDLDEFMVACMGEGSHPCGGVCGRSGANDAGREAKVSRYREKRRTRLFSKKIRYQVRKLNAEKRPRMKGRFVKRTTFSGSSLPYLMNK</sequence>
<reference evidence="13" key="1">
    <citation type="journal article" date="2018" name="Gigascience">
        <title>Genome assembly of the Pink Ipe (Handroanthus impetiginosus, Bignoniaceae), a highly valued, ecologically keystone Neotropical timber forest tree.</title>
        <authorList>
            <person name="Silva-Junior O.B."/>
            <person name="Grattapaglia D."/>
            <person name="Novaes E."/>
            <person name="Collevatti R.G."/>
        </authorList>
    </citation>
    <scope>NUCLEOTIDE SEQUENCE [LARGE SCALE GENOMIC DNA]</scope>
    <source>
        <strain evidence="13">cv. UFG-1</strain>
    </source>
</reference>
<dbReference type="Proteomes" id="UP000231279">
    <property type="component" value="Unassembled WGS sequence"/>
</dbReference>
<feature type="domain" description="CCT" evidence="11">
    <location>
        <begin position="337"/>
        <end position="379"/>
    </location>
</feature>
<comment type="subcellular location">
    <subcellularLocation>
        <location evidence="1 8">Nucleus</location>
    </subcellularLocation>
</comment>
<gene>
    <name evidence="12" type="ORF">CDL12_16044</name>
</gene>
<evidence type="ECO:0000259" key="10">
    <source>
        <dbReference type="PROSITE" id="PS50119"/>
    </source>
</evidence>
<evidence type="ECO:0000256" key="5">
    <source>
        <dbReference type="ARBA" id="ARBA00022833"/>
    </source>
</evidence>
<dbReference type="PANTHER" id="PTHR31874">
    <property type="entry name" value="CCT MOTIF FAMILY PROTEIN, EXPRESSED"/>
    <property type="match status" value="1"/>
</dbReference>
<proteinExistence type="inferred from homology"/>
<dbReference type="EMBL" id="NKXS01002953">
    <property type="protein sequence ID" value="PIN11354.1"/>
    <property type="molecule type" value="Genomic_DNA"/>
</dbReference>
<evidence type="ECO:0000256" key="1">
    <source>
        <dbReference type="ARBA" id="ARBA00004123"/>
    </source>
</evidence>
<accession>A0A2G9H1F3</accession>
<organism evidence="12 13">
    <name type="scientific">Handroanthus impetiginosus</name>
    <dbReference type="NCBI Taxonomy" id="429701"/>
    <lineage>
        <taxon>Eukaryota</taxon>
        <taxon>Viridiplantae</taxon>
        <taxon>Streptophyta</taxon>
        <taxon>Embryophyta</taxon>
        <taxon>Tracheophyta</taxon>
        <taxon>Spermatophyta</taxon>
        <taxon>Magnoliopsida</taxon>
        <taxon>eudicotyledons</taxon>
        <taxon>Gunneridae</taxon>
        <taxon>Pentapetalae</taxon>
        <taxon>asterids</taxon>
        <taxon>lamiids</taxon>
        <taxon>Lamiales</taxon>
        <taxon>Bignoniaceae</taxon>
        <taxon>Crescentiina</taxon>
        <taxon>Tabebuia alliance</taxon>
        <taxon>Handroanthus</taxon>
    </lineage>
</organism>
<dbReference type="GO" id="GO:0005634">
    <property type="term" value="C:nucleus"/>
    <property type="evidence" value="ECO:0007669"/>
    <property type="project" value="UniProtKB-SubCell"/>
</dbReference>
<comment type="caution">
    <text evidence="12">The sequence shown here is derived from an EMBL/GenBank/DDBJ whole genome shotgun (WGS) entry which is preliminary data.</text>
</comment>
<dbReference type="AlphaFoldDB" id="A0A2G9H1F3"/>
<evidence type="ECO:0000256" key="9">
    <source>
        <dbReference type="SAM" id="MobiDB-lite"/>
    </source>
</evidence>
<keyword evidence="5" id="KW-0862">Zinc</keyword>
<feature type="compositionally biased region" description="Basic residues" evidence="9">
    <location>
        <begin position="84"/>
        <end position="96"/>
    </location>
</feature>
<evidence type="ECO:0000313" key="13">
    <source>
        <dbReference type="Proteomes" id="UP000231279"/>
    </source>
</evidence>
<dbReference type="OrthoDB" id="153872at2759"/>
<dbReference type="PROSITE" id="PS50119">
    <property type="entry name" value="ZF_BBOX"/>
    <property type="match status" value="1"/>
</dbReference>
<dbReference type="InterPro" id="IPR049808">
    <property type="entry name" value="CONSTANS-like_Bbox1"/>
</dbReference>
<evidence type="ECO:0000256" key="7">
    <source>
        <dbReference type="PROSITE-ProRule" id="PRU00024"/>
    </source>
</evidence>
<evidence type="ECO:0000256" key="2">
    <source>
        <dbReference type="ARBA" id="ARBA00010024"/>
    </source>
</evidence>
<dbReference type="GO" id="GO:0008270">
    <property type="term" value="F:zinc ion binding"/>
    <property type="evidence" value="ECO:0007669"/>
    <property type="project" value="UniProtKB-KW"/>
</dbReference>
<name>A0A2G9H1F3_9LAMI</name>
<dbReference type="GO" id="GO:0006355">
    <property type="term" value="P:regulation of DNA-templated transcription"/>
    <property type="evidence" value="ECO:0007669"/>
    <property type="project" value="TreeGrafter"/>
</dbReference>
<keyword evidence="3" id="KW-0479">Metal-binding</keyword>
<feature type="region of interest" description="Disordered" evidence="9">
    <location>
        <begin position="79"/>
        <end position="107"/>
    </location>
</feature>
<evidence type="ECO:0000259" key="11">
    <source>
        <dbReference type="PROSITE" id="PS51017"/>
    </source>
</evidence>
<dbReference type="Pfam" id="PF00643">
    <property type="entry name" value="zf-B_box"/>
    <property type="match status" value="1"/>
</dbReference>
<keyword evidence="6 8" id="KW-0539">Nucleus</keyword>
<evidence type="ECO:0000256" key="8">
    <source>
        <dbReference type="PROSITE-ProRule" id="PRU00357"/>
    </source>
</evidence>
<evidence type="ECO:0000256" key="4">
    <source>
        <dbReference type="ARBA" id="ARBA00022771"/>
    </source>
</evidence>
<dbReference type="PANTHER" id="PTHR31874:SF55">
    <property type="entry name" value="ZINC FINGER PROTEIN CONSTANS-LIKE 7"/>
    <property type="match status" value="1"/>
</dbReference>
<dbReference type="SMART" id="SM00336">
    <property type="entry name" value="BBOX"/>
    <property type="match status" value="1"/>
</dbReference>
<protein>
    <submittedName>
        <fullName evidence="12">GATA-4/5/6 transcription factor</fullName>
    </submittedName>
</protein>
<feature type="domain" description="B box-type" evidence="10">
    <location>
        <begin position="16"/>
        <end position="63"/>
    </location>
</feature>
<dbReference type="InterPro" id="IPR010402">
    <property type="entry name" value="CCT_domain"/>
</dbReference>
<dbReference type="InterPro" id="IPR000315">
    <property type="entry name" value="Znf_B-box"/>
</dbReference>
<comment type="similarity">
    <text evidence="2">Belongs to the CONSTANS family.</text>
</comment>
<dbReference type="CDD" id="cd19821">
    <property type="entry name" value="Bbox1_BBX-like"/>
    <property type="match status" value="1"/>
</dbReference>